<dbReference type="Pfam" id="PF22725">
    <property type="entry name" value="GFO_IDH_MocA_C3"/>
    <property type="match status" value="1"/>
</dbReference>
<sequence>MARKIRMGMVGGGEGSFIASIHRMAARLDDSIELVAGCFSRQHPKSIQMGQQLGLESARCYASYEQMFEAEAALPADKRIEFVSIVTPNHMHFPVAKAALLAGFNVLSDKPATTSLEQAIALQQLVQQQQLHYGLTHTYAAYPLVRQARQMIAQGKLGTVRRISVSYPQGWLADSADTQASAQASWRTDPERSGESGCFADIGTHAFHLLEYVSGLQVMEIAADLVTQVKDRLLDDDGAAMLRLTNGARATLMASQACTGLGNNLQISIYGDRASLYWQQEQPNQLWLQRRGEPQQLWTAGADCDYLDVAVRDLCRTPAGHPEGYIEAFANLYRDFALLVRNGEQLDDGLSIDAAVRGMAFIRAALLSSQNNASWVSVDPLALQKQID</sequence>
<proteinExistence type="predicted"/>
<name>A0ABT9H034_9GAMM</name>
<dbReference type="PANTHER" id="PTHR43708">
    <property type="entry name" value="CONSERVED EXPRESSED OXIDOREDUCTASE (EUROFUNG)"/>
    <property type="match status" value="1"/>
</dbReference>
<evidence type="ECO:0000313" key="3">
    <source>
        <dbReference type="EMBL" id="MDP4536675.1"/>
    </source>
</evidence>
<gene>
    <name evidence="3" type="ORF">Q3O60_10780</name>
</gene>
<feature type="domain" description="GFO/IDH/MocA-like oxidoreductase" evidence="2">
    <location>
        <begin position="145"/>
        <end position="276"/>
    </location>
</feature>
<dbReference type="Pfam" id="PF01408">
    <property type="entry name" value="GFO_IDH_MocA"/>
    <property type="match status" value="1"/>
</dbReference>
<keyword evidence="4" id="KW-1185">Reference proteome</keyword>
<dbReference type="InterPro" id="IPR036291">
    <property type="entry name" value="NAD(P)-bd_dom_sf"/>
</dbReference>
<dbReference type="SUPFAM" id="SSF55347">
    <property type="entry name" value="Glyceraldehyde-3-phosphate dehydrogenase-like, C-terminal domain"/>
    <property type="match status" value="1"/>
</dbReference>
<dbReference type="InterPro" id="IPR051317">
    <property type="entry name" value="Gfo/Idh/MocA_oxidoreduct"/>
</dbReference>
<dbReference type="InterPro" id="IPR000683">
    <property type="entry name" value="Gfo/Idh/MocA-like_OxRdtase_N"/>
</dbReference>
<dbReference type="InterPro" id="IPR055170">
    <property type="entry name" value="GFO_IDH_MocA-like_dom"/>
</dbReference>
<evidence type="ECO:0000313" key="4">
    <source>
        <dbReference type="Proteomes" id="UP001231616"/>
    </source>
</evidence>
<dbReference type="Gene3D" id="3.40.50.720">
    <property type="entry name" value="NAD(P)-binding Rossmann-like Domain"/>
    <property type="match status" value="1"/>
</dbReference>
<protein>
    <submittedName>
        <fullName evidence="3">Gfo/Idh/MocA family oxidoreductase</fullName>
    </submittedName>
</protein>
<dbReference type="SUPFAM" id="SSF51735">
    <property type="entry name" value="NAD(P)-binding Rossmann-fold domains"/>
    <property type="match status" value="1"/>
</dbReference>
<organism evidence="3 4">
    <name type="scientific">Alkalimonas collagenimarina</name>
    <dbReference type="NCBI Taxonomy" id="400390"/>
    <lineage>
        <taxon>Bacteria</taxon>
        <taxon>Pseudomonadati</taxon>
        <taxon>Pseudomonadota</taxon>
        <taxon>Gammaproteobacteria</taxon>
        <taxon>Alkalimonas</taxon>
    </lineage>
</organism>
<evidence type="ECO:0000259" key="1">
    <source>
        <dbReference type="Pfam" id="PF01408"/>
    </source>
</evidence>
<accession>A0ABT9H034</accession>
<dbReference type="RefSeq" id="WP_305893940.1">
    <property type="nucleotide sequence ID" value="NZ_JAUZVZ010000013.1"/>
</dbReference>
<feature type="domain" description="Gfo/Idh/MocA-like oxidoreductase N-terminal" evidence="1">
    <location>
        <begin position="5"/>
        <end position="134"/>
    </location>
</feature>
<dbReference type="Proteomes" id="UP001231616">
    <property type="component" value="Unassembled WGS sequence"/>
</dbReference>
<evidence type="ECO:0000259" key="2">
    <source>
        <dbReference type="Pfam" id="PF22725"/>
    </source>
</evidence>
<dbReference type="EMBL" id="JAUZVZ010000013">
    <property type="protein sequence ID" value="MDP4536675.1"/>
    <property type="molecule type" value="Genomic_DNA"/>
</dbReference>
<dbReference type="PANTHER" id="PTHR43708:SF3">
    <property type="entry name" value="OXIDOREDUCTASE"/>
    <property type="match status" value="1"/>
</dbReference>
<comment type="caution">
    <text evidence="3">The sequence shown here is derived from an EMBL/GenBank/DDBJ whole genome shotgun (WGS) entry which is preliminary data.</text>
</comment>
<dbReference type="Gene3D" id="3.30.360.10">
    <property type="entry name" value="Dihydrodipicolinate Reductase, domain 2"/>
    <property type="match status" value="1"/>
</dbReference>
<reference evidence="3 4" key="1">
    <citation type="submission" date="2023-08" db="EMBL/GenBank/DDBJ databases">
        <authorList>
            <person name="Joshi A."/>
            <person name="Thite S."/>
        </authorList>
    </citation>
    <scope>NUCLEOTIDE SEQUENCE [LARGE SCALE GENOMIC DNA]</scope>
    <source>
        <strain evidence="3 4">AC40</strain>
    </source>
</reference>